<dbReference type="PANTHER" id="PTHR34472:SF1">
    <property type="entry name" value="SULFUR CARRIER PROTEIN THIS"/>
    <property type="match status" value="1"/>
</dbReference>
<dbReference type="InterPro" id="IPR016155">
    <property type="entry name" value="Mopterin_synth/thiamin_S_b"/>
</dbReference>
<accession>D6ZFI2</accession>
<dbReference type="Pfam" id="PF02597">
    <property type="entry name" value="ThiS"/>
    <property type="match status" value="1"/>
</dbReference>
<organism evidence="1 2">
    <name type="scientific">Segniliparus rotundus (strain ATCC BAA-972 / CDC 1076 / CIP 108378 / DSM 44985 / JCM 13578)</name>
    <dbReference type="NCBI Taxonomy" id="640132"/>
    <lineage>
        <taxon>Bacteria</taxon>
        <taxon>Bacillati</taxon>
        <taxon>Actinomycetota</taxon>
        <taxon>Actinomycetes</taxon>
        <taxon>Mycobacteriales</taxon>
        <taxon>Segniliparaceae</taxon>
        <taxon>Segniliparus</taxon>
    </lineage>
</organism>
<dbReference type="STRING" id="640132.Srot_1236"/>
<dbReference type="SUPFAM" id="SSF54285">
    <property type="entry name" value="MoaD/ThiS"/>
    <property type="match status" value="1"/>
</dbReference>
<dbReference type="InterPro" id="IPR010035">
    <property type="entry name" value="Thi_S"/>
</dbReference>
<reference evidence="1 2" key="1">
    <citation type="journal article" date="2010" name="Stand. Genomic Sci.">
        <title>Complete genome sequence of Segniliparus rotundus type strain (CDC 1076).</title>
        <authorList>
            <person name="Sikorski J."/>
            <person name="Lapidus A."/>
            <person name="Copeland A."/>
            <person name="Misra M."/>
            <person name="Glavina Del Rio T."/>
            <person name="Nolan M."/>
            <person name="Lucas S."/>
            <person name="Chen F."/>
            <person name="Tice H."/>
            <person name="Cheng J.F."/>
            <person name="Jando M."/>
            <person name="Schneider S."/>
            <person name="Bruce D."/>
            <person name="Goodwin L."/>
            <person name="Pitluck S."/>
            <person name="Liolios K."/>
            <person name="Mikhailova N."/>
            <person name="Pati A."/>
            <person name="Ivanova N."/>
            <person name="Mavromatis K."/>
            <person name="Chen A."/>
            <person name="Palaniappan K."/>
            <person name="Chertkov O."/>
            <person name="Land M."/>
            <person name="Hauser L."/>
            <person name="Chang Y.J."/>
            <person name="Jeffries C.D."/>
            <person name="Brettin T."/>
            <person name="Detter J.C."/>
            <person name="Han C."/>
            <person name="Rohde M."/>
            <person name="Goker M."/>
            <person name="Bristow J."/>
            <person name="Eisen J.A."/>
            <person name="Markowitz V."/>
            <person name="Hugenholtz P."/>
            <person name="Kyrpides N.C."/>
            <person name="Klenk H.P."/>
        </authorList>
    </citation>
    <scope>NUCLEOTIDE SEQUENCE [LARGE SCALE GENOMIC DNA]</scope>
    <source>
        <strain evidence="2">ATCC BAA-972 / CDC 1076 / CIP 108378 / DSM 44985 / JCM 13578</strain>
    </source>
</reference>
<evidence type="ECO:0000313" key="1">
    <source>
        <dbReference type="EMBL" id="ADG97706.1"/>
    </source>
</evidence>
<dbReference type="AlphaFoldDB" id="D6ZFI2"/>
<name>D6ZFI2_SEGRD</name>
<protein>
    <submittedName>
        <fullName evidence="1">Thiamine biosynthesis protein ThiS</fullName>
    </submittedName>
</protein>
<keyword evidence="2" id="KW-1185">Reference proteome</keyword>
<dbReference type="HOGENOM" id="CLU_174611_2_2_11"/>
<dbReference type="Gene3D" id="3.10.20.30">
    <property type="match status" value="1"/>
</dbReference>
<dbReference type="RefSeq" id="WP_013138162.1">
    <property type="nucleotide sequence ID" value="NC_014168.1"/>
</dbReference>
<gene>
    <name evidence="1" type="ordered locus">Srot_1236</name>
</gene>
<evidence type="ECO:0000313" key="2">
    <source>
        <dbReference type="Proteomes" id="UP000002247"/>
    </source>
</evidence>
<proteinExistence type="predicted"/>
<dbReference type="OrthoDB" id="163636at2"/>
<dbReference type="Proteomes" id="UP000002247">
    <property type="component" value="Chromosome"/>
</dbReference>
<dbReference type="NCBIfam" id="TIGR01683">
    <property type="entry name" value="thiS"/>
    <property type="match status" value="1"/>
</dbReference>
<dbReference type="InterPro" id="IPR012675">
    <property type="entry name" value="Beta-grasp_dom_sf"/>
</dbReference>
<dbReference type="eggNOG" id="COG2104">
    <property type="taxonomic scope" value="Bacteria"/>
</dbReference>
<dbReference type="KEGG" id="srt:Srot_1236"/>
<dbReference type="CDD" id="cd00565">
    <property type="entry name" value="Ubl_ThiS"/>
    <property type="match status" value="1"/>
</dbReference>
<dbReference type="EMBL" id="CP001958">
    <property type="protein sequence ID" value="ADG97706.1"/>
    <property type="molecule type" value="Genomic_DNA"/>
</dbReference>
<dbReference type="PANTHER" id="PTHR34472">
    <property type="entry name" value="SULFUR CARRIER PROTEIN THIS"/>
    <property type="match status" value="1"/>
</dbReference>
<sequence>MGEILITANGEEHVFPEGAVIADLLEKLGLSPKGVAIAVNGAVVPRGEWDQRLRPGAIVEILTAVPGG</sequence>
<dbReference type="InterPro" id="IPR003749">
    <property type="entry name" value="ThiS/MoaD-like"/>
</dbReference>